<dbReference type="Proteomes" id="UP001172680">
    <property type="component" value="Unassembled WGS sequence"/>
</dbReference>
<comment type="caution">
    <text evidence="1">The sequence shown here is derived from an EMBL/GenBank/DDBJ whole genome shotgun (WGS) entry which is preliminary data.</text>
</comment>
<proteinExistence type="predicted"/>
<keyword evidence="2" id="KW-1185">Reference proteome</keyword>
<reference evidence="1" key="1">
    <citation type="submission" date="2022-10" db="EMBL/GenBank/DDBJ databases">
        <title>Culturing micro-colonial fungi from biological soil crusts in the Mojave desert and describing Neophaeococcomyces mojavensis, and introducing the new genera and species Taxawa tesnikishii.</title>
        <authorList>
            <person name="Kurbessoian T."/>
            <person name="Stajich J.E."/>
        </authorList>
    </citation>
    <scope>NUCLEOTIDE SEQUENCE</scope>
    <source>
        <strain evidence="1">JES_115</strain>
    </source>
</reference>
<gene>
    <name evidence="1" type="ORF">H2199_008370</name>
</gene>
<organism evidence="1 2">
    <name type="scientific">Coniosporium tulheliwenetii</name>
    <dbReference type="NCBI Taxonomy" id="3383036"/>
    <lineage>
        <taxon>Eukaryota</taxon>
        <taxon>Fungi</taxon>
        <taxon>Dikarya</taxon>
        <taxon>Ascomycota</taxon>
        <taxon>Pezizomycotina</taxon>
        <taxon>Dothideomycetes</taxon>
        <taxon>Dothideomycetes incertae sedis</taxon>
        <taxon>Coniosporium</taxon>
    </lineage>
</organism>
<dbReference type="EMBL" id="JAPDRP010000027">
    <property type="protein sequence ID" value="KAJ9635367.1"/>
    <property type="molecule type" value="Genomic_DNA"/>
</dbReference>
<protein>
    <submittedName>
        <fullName evidence="1">Uncharacterized protein</fullName>
    </submittedName>
</protein>
<name>A0ACC2YJ70_9PEZI</name>
<accession>A0ACC2YJ70</accession>
<evidence type="ECO:0000313" key="1">
    <source>
        <dbReference type="EMBL" id="KAJ9635367.1"/>
    </source>
</evidence>
<sequence>MANFKSMKEAQLVEKARRRKLRTSGNRLELIERLQHATQHPELEEAELEGIEHDTEQPTTQSSALKVQYQTEVLNLNVKQGSDKPILPEDLDDPDPDNDTWIWPPEAEAADVLDALKEERGEDADDAKVQELKDKLKKASEAIKERSEVIKSLRAELATSQKNEIISKQMVLDFATTNEDFAIMLQTLSVDRQALQAQIEERIEEKVQS</sequence>
<evidence type="ECO:0000313" key="2">
    <source>
        <dbReference type="Proteomes" id="UP001172680"/>
    </source>
</evidence>